<accession>A0A0D1YXE7</accession>
<sequence>MNSATPQMRPEEKISIVDTRGLRSAYITVDKVSVGAKNTSRVKIACSQEAEVHTVKQAAEAEIARTVQVLRDELYISQALMRNGTKKAEGSAGSAYVVNNTGPTPAEAARLLKFR</sequence>
<proteinExistence type="predicted"/>
<dbReference type="AlphaFoldDB" id="A0A0D1YXE7"/>
<dbReference type="HOGENOM" id="CLU_2109038_0_0_1"/>
<protein>
    <submittedName>
        <fullName evidence="1">Uncharacterized protein</fullName>
    </submittedName>
</protein>
<gene>
    <name evidence="1" type="ORF">PV11_01854</name>
</gene>
<evidence type="ECO:0000313" key="2">
    <source>
        <dbReference type="Proteomes" id="UP000053599"/>
    </source>
</evidence>
<dbReference type="EMBL" id="KN846951">
    <property type="protein sequence ID" value="KIV86229.1"/>
    <property type="molecule type" value="Genomic_DNA"/>
</dbReference>
<dbReference type="OrthoDB" id="3527313at2759"/>
<evidence type="ECO:0000313" key="1">
    <source>
        <dbReference type="EMBL" id="KIV86229.1"/>
    </source>
</evidence>
<dbReference type="Proteomes" id="UP000053599">
    <property type="component" value="Unassembled WGS sequence"/>
</dbReference>
<reference evidence="1 2" key="1">
    <citation type="submission" date="2015-01" db="EMBL/GenBank/DDBJ databases">
        <title>The Genome Sequence of Exophiala sideris CBS121828.</title>
        <authorList>
            <consortium name="The Broad Institute Genomics Platform"/>
            <person name="Cuomo C."/>
            <person name="de Hoog S."/>
            <person name="Gorbushina A."/>
            <person name="Stielow B."/>
            <person name="Teixiera M."/>
            <person name="Abouelleil A."/>
            <person name="Chapman S.B."/>
            <person name="Priest M."/>
            <person name="Young S.K."/>
            <person name="Wortman J."/>
            <person name="Nusbaum C."/>
            <person name="Birren B."/>
        </authorList>
    </citation>
    <scope>NUCLEOTIDE SEQUENCE [LARGE SCALE GENOMIC DNA]</scope>
    <source>
        <strain evidence="1 2">CBS 121828</strain>
    </source>
</reference>
<name>A0A0D1YXE7_9EURO</name>
<organism evidence="1 2">
    <name type="scientific">Exophiala sideris</name>
    <dbReference type="NCBI Taxonomy" id="1016849"/>
    <lineage>
        <taxon>Eukaryota</taxon>
        <taxon>Fungi</taxon>
        <taxon>Dikarya</taxon>
        <taxon>Ascomycota</taxon>
        <taxon>Pezizomycotina</taxon>
        <taxon>Eurotiomycetes</taxon>
        <taxon>Chaetothyriomycetidae</taxon>
        <taxon>Chaetothyriales</taxon>
        <taxon>Herpotrichiellaceae</taxon>
        <taxon>Exophiala</taxon>
    </lineage>
</organism>